<name>A0A344UJF4_9NEIS</name>
<dbReference type="Gene3D" id="3.30.450.20">
    <property type="entry name" value="PAS domain"/>
    <property type="match status" value="1"/>
</dbReference>
<dbReference type="Pfam" id="PF02518">
    <property type="entry name" value="HATPase_c"/>
    <property type="match status" value="1"/>
</dbReference>
<gene>
    <name evidence="6" type="ORF">DK843_14515</name>
</gene>
<keyword evidence="6" id="KW-0418">Kinase</keyword>
<dbReference type="EMBL" id="CP029554">
    <property type="protein sequence ID" value="AXE35402.1"/>
    <property type="molecule type" value="Genomic_DNA"/>
</dbReference>
<dbReference type="Gene3D" id="3.30.565.10">
    <property type="entry name" value="Histidine kinase-like ATPase, C-terminal domain"/>
    <property type="match status" value="1"/>
</dbReference>
<dbReference type="InterPro" id="IPR036890">
    <property type="entry name" value="HATPase_C_sf"/>
</dbReference>
<dbReference type="KEGG" id="chrb:DK843_14515"/>
<dbReference type="InterPro" id="IPR003661">
    <property type="entry name" value="HisK_dim/P_dom"/>
</dbReference>
<keyword evidence="6" id="KW-0808">Transferase</keyword>
<dbReference type="InterPro" id="IPR036097">
    <property type="entry name" value="HisK_dim/P_sf"/>
</dbReference>
<evidence type="ECO:0000256" key="1">
    <source>
        <dbReference type="ARBA" id="ARBA00000085"/>
    </source>
</evidence>
<dbReference type="SMART" id="SM00388">
    <property type="entry name" value="HisKA"/>
    <property type="match status" value="1"/>
</dbReference>
<keyword evidence="3" id="KW-0597">Phosphoprotein</keyword>
<keyword evidence="4" id="KW-0812">Transmembrane</keyword>
<dbReference type="Proteomes" id="UP000252038">
    <property type="component" value="Chromosome"/>
</dbReference>
<protein>
    <recommendedName>
        <fullName evidence="2">histidine kinase</fullName>
        <ecNumber evidence="2">2.7.13.3</ecNumber>
    </recommendedName>
</protein>
<dbReference type="SUPFAM" id="SSF47384">
    <property type="entry name" value="Homodimeric domain of signal transducing histidine kinase"/>
    <property type="match status" value="1"/>
</dbReference>
<evidence type="ECO:0000256" key="2">
    <source>
        <dbReference type="ARBA" id="ARBA00012438"/>
    </source>
</evidence>
<dbReference type="Gene3D" id="1.10.287.130">
    <property type="match status" value="1"/>
</dbReference>
<dbReference type="RefSeq" id="WP_114073618.1">
    <property type="nucleotide sequence ID" value="NZ_CP029554.1"/>
</dbReference>
<dbReference type="PANTHER" id="PTHR43065">
    <property type="entry name" value="SENSOR HISTIDINE KINASE"/>
    <property type="match status" value="1"/>
</dbReference>
<comment type="catalytic activity">
    <reaction evidence="1">
        <text>ATP + protein L-histidine = ADP + protein N-phospho-L-histidine.</text>
        <dbReference type="EC" id="2.7.13.3"/>
    </reaction>
</comment>
<dbReference type="AlphaFoldDB" id="A0A344UJF4"/>
<evidence type="ECO:0000313" key="7">
    <source>
        <dbReference type="Proteomes" id="UP000252038"/>
    </source>
</evidence>
<keyword evidence="4" id="KW-1133">Transmembrane helix</keyword>
<dbReference type="PANTHER" id="PTHR43065:SF52">
    <property type="entry name" value="SENSOR PROTEIN KINASE PILS"/>
    <property type="match status" value="1"/>
</dbReference>
<dbReference type="SMART" id="SM00387">
    <property type="entry name" value="HATPase_c"/>
    <property type="match status" value="1"/>
</dbReference>
<accession>A0A344UJF4</accession>
<feature type="transmembrane region" description="Helical" evidence="4">
    <location>
        <begin position="75"/>
        <end position="94"/>
    </location>
</feature>
<feature type="transmembrane region" description="Helical" evidence="4">
    <location>
        <begin position="51"/>
        <end position="68"/>
    </location>
</feature>
<feature type="domain" description="Histidine kinase" evidence="5">
    <location>
        <begin position="312"/>
        <end position="500"/>
    </location>
</feature>
<dbReference type="Pfam" id="PF00512">
    <property type="entry name" value="HisKA"/>
    <property type="match status" value="1"/>
</dbReference>
<dbReference type="Pfam" id="PF25323">
    <property type="entry name" value="6TM_PilS"/>
    <property type="match status" value="1"/>
</dbReference>
<evidence type="ECO:0000256" key="3">
    <source>
        <dbReference type="ARBA" id="ARBA00022553"/>
    </source>
</evidence>
<dbReference type="GO" id="GO:0000155">
    <property type="term" value="F:phosphorelay sensor kinase activity"/>
    <property type="evidence" value="ECO:0007669"/>
    <property type="project" value="InterPro"/>
</dbReference>
<feature type="transmembrane region" description="Helical" evidence="4">
    <location>
        <begin position="100"/>
        <end position="118"/>
    </location>
</feature>
<evidence type="ECO:0000259" key="5">
    <source>
        <dbReference type="PROSITE" id="PS50109"/>
    </source>
</evidence>
<evidence type="ECO:0000313" key="6">
    <source>
        <dbReference type="EMBL" id="AXE35402.1"/>
    </source>
</evidence>
<dbReference type="SUPFAM" id="SSF55874">
    <property type="entry name" value="ATPase domain of HSP90 chaperone/DNA topoisomerase II/histidine kinase"/>
    <property type="match status" value="1"/>
</dbReference>
<dbReference type="PROSITE" id="PS50109">
    <property type="entry name" value="HIS_KIN"/>
    <property type="match status" value="1"/>
</dbReference>
<sequence>MRRTALPQTLSPRAALLFVNGFRGLLLLVLFTLSLLSGGDGLPMMEGGPRFYLWSGVYLLLIAVWFLVREGRLGHTLQLTLAIAADIAMMVWLMAMNDGIHGGFGLLLLPYLAAAGLLSTGRYALFYAAIATLALLCYSGLEHWLGLARPSDLSYSALLASACFVTAIATWQLGRLARASEALAVQRGGEIANLNHLNELILQSQRDAVVVLDEDGRLRQFNLQAERYFAGLQRGSPLPELLPLVRRWRDDGCPALATLVQQNVRGRQLVGRLVPVPVGELRGVVLFLRDMADMAEEAKRVKLAALGRLTANIAHEVRNPLSAIRHAADLLAEDESDPTRLRLFGIVQDNTRRINGMVEDVLTLGRRDRVRREAIELAPFVGQLLEQFSLSHPGAAGAVACELSDGCRLSFDRDHLAQILGNLLANAWRHGSRGPGSVRLQAGVADSVLILRVIDDGPGVSEADQARLFEPFFTTESAGSGLGLYIARELAEANDARLDYSPPGGVFRLICHQAHD</sequence>
<proteinExistence type="predicted"/>
<dbReference type="CDD" id="cd00082">
    <property type="entry name" value="HisKA"/>
    <property type="match status" value="1"/>
</dbReference>
<dbReference type="InterPro" id="IPR005467">
    <property type="entry name" value="His_kinase_dom"/>
</dbReference>
<dbReference type="InterPro" id="IPR003594">
    <property type="entry name" value="HATPase_dom"/>
</dbReference>
<evidence type="ECO:0000256" key="4">
    <source>
        <dbReference type="SAM" id="Phobius"/>
    </source>
</evidence>
<organism evidence="6 7">
    <name type="scientific">Chromobacterium phragmitis</name>
    <dbReference type="NCBI Taxonomy" id="2202141"/>
    <lineage>
        <taxon>Bacteria</taxon>
        <taxon>Pseudomonadati</taxon>
        <taxon>Pseudomonadota</taxon>
        <taxon>Betaproteobacteria</taxon>
        <taxon>Neisseriales</taxon>
        <taxon>Chromobacteriaceae</taxon>
        <taxon>Chromobacterium</taxon>
    </lineage>
</organism>
<feature type="transmembrane region" description="Helical" evidence="4">
    <location>
        <begin position="125"/>
        <end position="141"/>
    </location>
</feature>
<reference evidence="6 7" key="1">
    <citation type="submission" date="2018-05" db="EMBL/GenBank/DDBJ databases">
        <title>Genome sequencing, assembly and analysis of the novel insecticidal bacterium, Chromobacterium phragmitis.</title>
        <authorList>
            <person name="Sparks M.E."/>
            <person name="Blackburn M.B."/>
            <person name="Gundersen-Rindal D.E."/>
        </authorList>
    </citation>
    <scope>NUCLEOTIDE SEQUENCE [LARGE SCALE GENOMIC DNA]</scope>
    <source>
        <strain evidence="6">IIBBL 274-1</strain>
    </source>
</reference>
<dbReference type="PRINTS" id="PR00344">
    <property type="entry name" value="BCTRLSENSOR"/>
</dbReference>
<dbReference type="EC" id="2.7.13.3" evidence="2"/>
<keyword evidence="4" id="KW-0472">Membrane</keyword>
<dbReference type="InterPro" id="IPR004358">
    <property type="entry name" value="Sig_transdc_His_kin-like_C"/>
</dbReference>